<sequence length="215" mass="21945">MDVALRNMPTEDRSKRQLFRLLPAVFMAQEDVWMKFSRGFVLASLMTLAASPVFAQFSLSDAANAISGMNGDNAATAAAPTSETAGLLGALSQLNLTPQQVVGGTGAMLGLAKNQLSSTDYSELAKNVPGIDMLSGGGELGVLAGLLGSSGKAAGLDNALGNVKDTNDLNNAFSALGMDSGMIGQFAPLILQYFGQQGVGGSLLQSLGGIWGAGI</sequence>
<evidence type="ECO:0008006" key="3">
    <source>
        <dbReference type="Google" id="ProtNLM"/>
    </source>
</evidence>
<proteinExistence type="predicted"/>
<evidence type="ECO:0000313" key="1">
    <source>
        <dbReference type="EMBL" id="SEE98178.1"/>
    </source>
</evidence>
<dbReference type="AlphaFoldDB" id="A0A1H5NBZ3"/>
<name>A0A1H5NBZ3_9PSED</name>
<gene>
    <name evidence="1" type="ORF">SAMN04490194_5736</name>
</gene>
<dbReference type="Pfam" id="PF11075">
    <property type="entry name" value="DUF2780"/>
    <property type="match status" value="1"/>
</dbReference>
<accession>A0A1H5NBZ3</accession>
<reference evidence="1 2" key="1">
    <citation type="submission" date="2016-10" db="EMBL/GenBank/DDBJ databases">
        <authorList>
            <person name="de Groot N.N."/>
        </authorList>
    </citation>
    <scope>NUCLEOTIDE SEQUENCE [LARGE SCALE GENOMIC DNA]</scope>
    <source>
        <strain evidence="1 2">BS3662</strain>
    </source>
</reference>
<dbReference type="InterPro" id="IPR021302">
    <property type="entry name" value="DUF2780_VcgC/VcgE"/>
</dbReference>
<evidence type="ECO:0000313" key="2">
    <source>
        <dbReference type="Proteomes" id="UP000198985"/>
    </source>
</evidence>
<organism evidence="1 2">
    <name type="scientific">Pseudomonas migulae</name>
    <dbReference type="NCBI Taxonomy" id="78543"/>
    <lineage>
        <taxon>Bacteria</taxon>
        <taxon>Pseudomonadati</taxon>
        <taxon>Pseudomonadota</taxon>
        <taxon>Gammaproteobacteria</taxon>
        <taxon>Pseudomonadales</taxon>
        <taxon>Pseudomonadaceae</taxon>
        <taxon>Pseudomonas</taxon>
    </lineage>
</organism>
<dbReference type="Proteomes" id="UP000198985">
    <property type="component" value="Unassembled WGS sequence"/>
</dbReference>
<protein>
    <recommendedName>
        <fullName evidence="3">DUF2780 domain-containing protein</fullName>
    </recommendedName>
</protein>
<dbReference type="EMBL" id="FNTY01000002">
    <property type="protein sequence ID" value="SEE98178.1"/>
    <property type="molecule type" value="Genomic_DNA"/>
</dbReference>